<dbReference type="PRINTS" id="PR01950">
    <property type="entry name" value="LANCSUPER"/>
</dbReference>
<evidence type="ECO:0000313" key="2">
    <source>
        <dbReference type="Proteomes" id="UP001150266"/>
    </source>
</evidence>
<name>A0A9W9DKU5_9AGAR</name>
<dbReference type="GO" id="GO:0031179">
    <property type="term" value="P:peptide modification"/>
    <property type="evidence" value="ECO:0007669"/>
    <property type="project" value="InterPro"/>
</dbReference>
<organism evidence="1 2">
    <name type="scientific">Lentinula aciculospora</name>
    <dbReference type="NCBI Taxonomy" id="153920"/>
    <lineage>
        <taxon>Eukaryota</taxon>
        <taxon>Fungi</taxon>
        <taxon>Dikarya</taxon>
        <taxon>Basidiomycota</taxon>
        <taxon>Agaricomycotina</taxon>
        <taxon>Agaricomycetes</taxon>
        <taxon>Agaricomycetidae</taxon>
        <taxon>Agaricales</taxon>
        <taxon>Marasmiineae</taxon>
        <taxon>Omphalotaceae</taxon>
        <taxon>Lentinula</taxon>
    </lineage>
</organism>
<dbReference type="Proteomes" id="UP001150266">
    <property type="component" value="Unassembled WGS sequence"/>
</dbReference>
<gene>
    <name evidence="1" type="ORF">J3R30DRAFT_3509295</name>
</gene>
<feature type="non-terminal residue" evidence="1">
    <location>
        <position position="1"/>
    </location>
</feature>
<protein>
    <recommendedName>
        <fullName evidence="3">Lanthionine synthetase C family protein</fullName>
    </recommendedName>
</protein>
<proteinExistence type="predicted"/>
<dbReference type="OrthoDB" id="10257263at2759"/>
<dbReference type="GO" id="GO:0005975">
    <property type="term" value="P:carbohydrate metabolic process"/>
    <property type="evidence" value="ECO:0007669"/>
    <property type="project" value="InterPro"/>
</dbReference>
<evidence type="ECO:0008006" key="3">
    <source>
        <dbReference type="Google" id="ProtNLM"/>
    </source>
</evidence>
<accession>A0A9W9DKU5</accession>
<dbReference type="CDD" id="cd04794">
    <property type="entry name" value="euk_LANCL"/>
    <property type="match status" value="1"/>
</dbReference>
<sequence>MHTRFISHTDGPPNDLHVDDIWLSLVREAKQIYRESANAASDPEALSIYHGPAGFSVFSRLVSTFTDLGPPLDRVGRANLQENLQQIKQSCLPSVAKSSLDSARNWRPKSAGKTSYLETPVGIATEVLIDIIENPDGSSNLYTEEDISACIELLQRILRIQAQESDEDEDDGCEVLYGQAGLLYALLRLSQCIARAQALPSLGANLNSVVNKASIVKLVHTIITRGRFGASHYASNVSSGSAVPSLMWSWHHKRYLGAAHGVAGILHILLMCPVNIITPYIPDILQTTEWLINYQDDAGNWPTSLKQRYSQSNDLVQYVRLSLHM</sequence>
<dbReference type="InterPro" id="IPR007822">
    <property type="entry name" value="LANC-like"/>
</dbReference>
<dbReference type="Gene3D" id="1.50.10.10">
    <property type="match status" value="1"/>
</dbReference>
<evidence type="ECO:0000313" key="1">
    <source>
        <dbReference type="EMBL" id="KAJ4474466.1"/>
    </source>
</evidence>
<reference evidence="1" key="1">
    <citation type="submission" date="2022-08" db="EMBL/GenBank/DDBJ databases">
        <title>A Global Phylogenomic Analysis of the Shiitake Genus Lentinula.</title>
        <authorList>
            <consortium name="DOE Joint Genome Institute"/>
            <person name="Sierra-Patev S."/>
            <person name="Min B."/>
            <person name="Naranjo-Ortiz M."/>
            <person name="Looney B."/>
            <person name="Konkel Z."/>
            <person name="Slot J.C."/>
            <person name="Sakamoto Y."/>
            <person name="Steenwyk J.L."/>
            <person name="Rokas A."/>
            <person name="Carro J."/>
            <person name="Camarero S."/>
            <person name="Ferreira P."/>
            <person name="Molpeceres G."/>
            <person name="Ruiz-Duenas F.J."/>
            <person name="Serrano A."/>
            <person name="Henrissat B."/>
            <person name="Drula E."/>
            <person name="Hughes K.W."/>
            <person name="Mata J.L."/>
            <person name="Ishikawa N.K."/>
            <person name="Vargas-Isla R."/>
            <person name="Ushijima S."/>
            <person name="Smith C.A."/>
            <person name="Ahrendt S."/>
            <person name="Andreopoulos W."/>
            <person name="He G."/>
            <person name="Labutti K."/>
            <person name="Lipzen A."/>
            <person name="Ng V."/>
            <person name="Riley R."/>
            <person name="Sandor L."/>
            <person name="Barry K."/>
            <person name="Martinez A.T."/>
            <person name="Xiao Y."/>
            <person name="Gibbons J.G."/>
            <person name="Terashima K."/>
            <person name="Grigoriev I.V."/>
            <person name="Hibbett D.S."/>
        </authorList>
    </citation>
    <scope>NUCLEOTIDE SEQUENCE</scope>
    <source>
        <strain evidence="1">JLM2183</strain>
    </source>
</reference>
<dbReference type="AlphaFoldDB" id="A0A9W9DKU5"/>
<dbReference type="PANTHER" id="PTHR12736">
    <property type="entry name" value="LANC-LIKE PROTEIN"/>
    <property type="match status" value="1"/>
</dbReference>
<dbReference type="InterPro" id="IPR012341">
    <property type="entry name" value="6hp_glycosidase-like_sf"/>
</dbReference>
<dbReference type="Pfam" id="PF05147">
    <property type="entry name" value="LANC_like"/>
    <property type="match status" value="1"/>
</dbReference>
<keyword evidence="2" id="KW-1185">Reference proteome</keyword>
<dbReference type="PANTHER" id="PTHR12736:SF7">
    <property type="entry name" value="LANC-LIKE PROTEIN 3"/>
    <property type="match status" value="1"/>
</dbReference>
<comment type="caution">
    <text evidence="1">The sequence shown here is derived from an EMBL/GenBank/DDBJ whole genome shotgun (WGS) entry which is preliminary data.</text>
</comment>
<dbReference type="SUPFAM" id="SSF158745">
    <property type="entry name" value="LanC-like"/>
    <property type="match status" value="1"/>
</dbReference>
<dbReference type="GO" id="GO:0005886">
    <property type="term" value="C:plasma membrane"/>
    <property type="evidence" value="ECO:0007669"/>
    <property type="project" value="TreeGrafter"/>
</dbReference>
<dbReference type="EMBL" id="JAOTPV010000016">
    <property type="protein sequence ID" value="KAJ4474466.1"/>
    <property type="molecule type" value="Genomic_DNA"/>
</dbReference>